<dbReference type="EMBL" id="LNXV01000011">
    <property type="protein sequence ID" value="KTC84035.1"/>
    <property type="molecule type" value="Genomic_DNA"/>
</dbReference>
<evidence type="ECO:0000256" key="1">
    <source>
        <dbReference type="ARBA" id="ARBA00022679"/>
    </source>
</evidence>
<dbReference type="InterPro" id="IPR016039">
    <property type="entry name" value="Thiolase-like"/>
</dbReference>
<reference evidence="5 6" key="1">
    <citation type="submission" date="2015-11" db="EMBL/GenBank/DDBJ databases">
        <title>Genomic analysis of 38 Legionella species identifies large and diverse effector repertoires.</title>
        <authorList>
            <person name="Burstein D."/>
            <person name="Amaro F."/>
            <person name="Zusman T."/>
            <person name="Lifshitz Z."/>
            <person name="Cohen O."/>
            <person name="Gilbert J.A."/>
            <person name="Pupko T."/>
            <person name="Shuman H.A."/>
            <person name="Segal G."/>
        </authorList>
    </citation>
    <scope>NUCLEOTIDE SEQUENCE [LARGE SCALE GENOMIC DNA]</scope>
    <source>
        <strain evidence="5 6">ATCC 43878</strain>
    </source>
</reference>
<keyword evidence="2 5" id="KW-0012">Acyltransferase</keyword>
<comment type="caution">
    <text evidence="5">The sequence shown here is derived from an EMBL/GenBank/DDBJ whole genome shotgun (WGS) entry which is preliminary data.</text>
</comment>
<sequence length="345" mass="37620">MRYQRVFINKIAYELPKEKVATSFLEEQLTDVYQELGIPLGQVEALTKIHQRRYWPVDHQLSDHAALAAKKAIKESGINSKKIQVLIYAGVGRAQLEPATACAVAHQLAIASDASVYDVSNACLGVLNGIIQIANAIELGQIHAGLVVSAESCREIIDTMVAEMKIQRNIEHFALSLATLTGGSGAVAVLLSDNALDSSHQLLGAVARQKSQWHQLCRWGSKTGILGNACNIMHTDSVSVLKYGVELGVETYKDFLQELLWQDSFPDKYICHQVGEANQLAIRRALNIPKERDFTTYETLANTGTVALPMTAAIADQVGFLKTGDKVAFLGIGSGLNCMMLGIKW</sequence>
<dbReference type="PATRIC" id="fig|29422.6.peg.1479"/>
<dbReference type="NCBIfam" id="NF006720">
    <property type="entry name" value="PRK09258.1"/>
    <property type="match status" value="1"/>
</dbReference>
<name>A0A0W0SL20_9GAMM</name>
<feature type="domain" description="Thiolase N-terminal" evidence="3">
    <location>
        <begin position="58"/>
        <end position="153"/>
    </location>
</feature>
<dbReference type="GO" id="GO:0004315">
    <property type="term" value="F:3-oxoacyl-[acyl-carrier-protein] synthase activity"/>
    <property type="evidence" value="ECO:0007669"/>
    <property type="project" value="UniProtKB-EC"/>
</dbReference>
<dbReference type="STRING" id="29422.Lbru_1396"/>
<keyword evidence="6" id="KW-1185">Reference proteome</keyword>
<feature type="domain" description="Beta-ketoacyl-[acyl-carrier-protein] synthase III C-terminal" evidence="4">
    <location>
        <begin position="267"/>
        <end position="345"/>
    </location>
</feature>
<dbReference type="PANTHER" id="PTHR34069">
    <property type="entry name" value="3-OXOACYL-[ACYL-CARRIER-PROTEIN] SYNTHASE 3"/>
    <property type="match status" value="1"/>
</dbReference>
<dbReference type="SUPFAM" id="SSF53901">
    <property type="entry name" value="Thiolase-like"/>
    <property type="match status" value="1"/>
</dbReference>
<dbReference type="EC" id="2.3.1.41" evidence="5"/>
<proteinExistence type="predicted"/>
<evidence type="ECO:0000259" key="3">
    <source>
        <dbReference type="Pfam" id="PF00108"/>
    </source>
</evidence>
<evidence type="ECO:0000256" key="2">
    <source>
        <dbReference type="ARBA" id="ARBA00023315"/>
    </source>
</evidence>
<dbReference type="OrthoDB" id="9788274at2"/>
<dbReference type="Pfam" id="PF08541">
    <property type="entry name" value="ACP_syn_III_C"/>
    <property type="match status" value="1"/>
</dbReference>
<dbReference type="Proteomes" id="UP000054742">
    <property type="component" value="Unassembled WGS sequence"/>
</dbReference>
<dbReference type="GO" id="GO:0044550">
    <property type="term" value="P:secondary metabolite biosynthetic process"/>
    <property type="evidence" value="ECO:0007669"/>
    <property type="project" value="TreeGrafter"/>
</dbReference>
<protein>
    <submittedName>
        <fullName evidence="5">3-oxoacyl-ACP synthase</fullName>
        <ecNumber evidence="5">2.3.1.41</ecNumber>
    </submittedName>
</protein>
<dbReference type="Pfam" id="PF00108">
    <property type="entry name" value="Thiolase_N"/>
    <property type="match status" value="1"/>
</dbReference>
<dbReference type="Gene3D" id="3.40.47.10">
    <property type="match status" value="2"/>
</dbReference>
<dbReference type="AlphaFoldDB" id="A0A0W0SL20"/>
<dbReference type="PANTHER" id="PTHR34069:SF3">
    <property type="entry name" value="ACYL-COA:ACYL-COA ALKYLTRANSFERASE"/>
    <property type="match status" value="1"/>
</dbReference>
<dbReference type="SMR" id="A0A0W0SL20"/>
<gene>
    <name evidence="5" type="ORF">Lbru_1396</name>
</gene>
<evidence type="ECO:0000259" key="4">
    <source>
        <dbReference type="Pfam" id="PF08541"/>
    </source>
</evidence>
<dbReference type="InterPro" id="IPR013747">
    <property type="entry name" value="ACP_syn_III_C"/>
</dbReference>
<dbReference type="InterPro" id="IPR020616">
    <property type="entry name" value="Thiolase_N"/>
</dbReference>
<evidence type="ECO:0000313" key="5">
    <source>
        <dbReference type="EMBL" id="KTC84035.1"/>
    </source>
</evidence>
<organism evidence="5 6">
    <name type="scientific">Legionella brunensis</name>
    <dbReference type="NCBI Taxonomy" id="29422"/>
    <lineage>
        <taxon>Bacteria</taxon>
        <taxon>Pseudomonadati</taxon>
        <taxon>Pseudomonadota</taxon>
        <taxon>Gammaproteobacteria</taxon>
        <taxon>Legionellales</taxon>
        <taxon>Legionellaceae</taxon>
        <taxon>Legionella</taxon>
    </lineage>
</organism>
<keyword evidence="1 5" id="KW-0808">Transferase</keyword>
<evidence type="ECO:0000313" key="6">
    <source>
        <dbReference type="Proteomes" id="UP000054742"/>
    </source>
</evidence>
<accession>A0A0W0SL20</accession>